<feature type="signal peptide" evidence="1">
    <location>
        <begin position="1"/>
        <end position="23"/>
    </location>
</feature>
<name>A0ABU1N2U3_9CAUL</name>
<evidence type="ECO:0000256" key="1">
    <source>
        <dbReference type="SAM" id="SignalP"/>
    </source>
</evidence>
<reference evidence="2 3" key="1">
    <citation type="submission" date="2023-07" db="EMBL/GenBank/DDBJ databases">
        <title>Sorghum-associated microbial communities from plants grown in Nebraska, USA.</title>
        <authorList>
            <person name="Schachtman D."/>
        </authorList>
    </citation>
    <scope>NUCLEOTIDE SEQUENCE [LARGE SCALE GENOMIC DNA]</scope>
    <source>
        <strain evidence="2 3">DS2154</strain>
    </source>
</reference>
<organism evidence="2 3">
    <name type="scientific">Caulobacter rhizosphaerae</name>
    <dbReference type="NCBI Taxonomy" id="2010972"/>
    <lineage>
        <taxon>Bacteria</taxon>
        <taxon>Pseudomonadati</taxon>
        <taxon>Pseudomonadota</taxon>
        <taxon>Alphaproteobacteria</taxon>
        <taxon>Caulobacterales</taxon>
        <taxon>Caulobacteraceae</taxon>
        <taxon>Caulobacter</taxon>
    </lineage>
</organism>
<dbReference type="RefSeq" id="WP_163231092.1">
    <property type="nucleotide sequence ID" value="NZ_BMLD01000002.1"/>
</dbReference>
<protein>
    <submittedName>
        <fullName evidence="2">Uncharacterized protein</fullName>
    </submittedName>
</protein>
<proteinExistence type="predicted"/>
<evidence type="ECO:0000313" key="3">
    <source>
        <dbReference type="Proteomes" id="UP001262754"/>
    </source>
</evidence>
<comment type="caution">
    <text evidence="2">The sequence shown here is derived from an EMBL/GenBank/DDBJ whole genome shotgun (WGS) entry which is preliminary data.</text>
</comment>
<sequence>MRLASLALAAALLVAPAAVMAQAAQTAPAAASADPASLPGAAQAAKFKTSETTVGDILDNPAATAVVKKHLPELVANEQINMARGMTLKAIQQYSADTVTDQKLTDIDADFAKLGAK</sequence>
<gene>
    <name evidence="2" type="ORF">J2800_003536</name>
</gene>
<keyword evidence="3" id="KW-1185">Reference proteome</keyword>
<dbReference type="EMBL" id="JAVDRL010000010">
    <property type="protein sequence ID" value="MDR6532776.1"/>
    <property type="molecule type" value="Genomic_DNA"/>
</dbReference>
<accession>A0ABU1N2U3</accession>
<dbReference type="Proteomes" id="UP001262754">
    <property type="component" value="Unassembled WGS sequence"/>
</dbReference>
<keyword evidence="1" id="KW-0732">Signal</keyword>
<evidence type="ECO:0000313" key="2">
    <source>
        <dbReference type="EMBL" id="MDR6532776.1"/>
    </source>
</evidence>
<feature type="chain" id="PRO_5046667179" evidence="1">
    <location>
        <begin position="24"/>
        <end position="117"/>
    </location>
</feature>